<dbReference type="OrthoDB" id="10252009at2759"/>
<keyword evidence="2" id="KW-1185">Reference proteome</keyword>
<accession>A0A139ILU8</accession>
<proteinExistence type="predicted"/>
<comment type="caution">
    <text evidence="1">The sequence shown here is derived from an EMBL/GenBank/DDBJ whole genome shotgun (WGS) entry which is preliminary data.</text>
</comment>
<evidence type="ECO:0000313" key="2">
    <source>
        <dbReference type="Proteomes" id="UP000073492"/>
    </source>
</evidence>
<evidence type="ECO:0000313" key="1">
    <source>
        <dbReference type="EMBL" id="KXT15763.1"/>
    </source>
</evidence>
<name>A0A139ILU8_9PEZI</name>
<reference evidence="1 2" key="1">
    <citation type="submission" date="2015-07" db="EMBL/GenBank/DDBJ databases">
        <title>Comparative genomics of the Sigatoka disease complex on banana suggests a link between parallel evolutionary changes in Pseudocercospora fijiensis and Pseudocercospora eumusae and increased virulence on the banana host.</title>
        <authorList>
            <person name="Chang T.-C."/>
            <person name="Salvucci A."/>
            <person name="Crous P.W."/>
            <person name="Stergiopoulos I."/>
        </authorList>
    </citation>
    <scope>NUCLEOTIDE SEQUENCE [LARGE SCALE GENOMIC DNA]</scope>
    <source>
        <strain evidence="1 2">CBS 116634</strain>
    </source>
</reference>
<dbReference type="InterPro" id="IPR029021">
    <property type="entry name" value="Prot-tyrosine_phosphatase-like"/>
</dbReference>
<dbReference type="Gene3D" id="3.90.190.10">
    <property type="entry name" value="Protein tyrosine phosphatase superfamily"/>
    <property type="match status" value="1"/>
</dbReference>
<sequence>MVLGIQQLSDEWRGTSFFDQVPRITTTNPAEKKGRLFIGGLAALYKEPNPLTENKITHVLSVLDFEIGDAKEDFGEDVKHLHIRLDDSPPYENLLKHFERTNAFYRCSYYIQRGRETGPCSPHEHSIGKAALDFGDHHHNPANRDSLG</sequence>
<organism evidence="1 2">
    <name type="scientific">Pseudocercospora musae</name>
    <dbReference type="NCBI Taxonomy" id="113226"/>
    <lineage>
        <taxon>Eukaryota</taxon>
        <taxon>Fungi</taxon>
        <taxon>Dikarya</taxon>
        <taxon>Ascomycota</taxon>
        <taxon>Pezizomycotina</taxon>
        <taxon>Dothideomycetes</taxon>
        <taxon>Dothideomycetidae</taxon>
        <taxon>Mycosphaerellales</taxon>
        <taxon>Mycosphaerellaceae</taxon>
        <taxon>Pseudocercospora</taxon>
    </lineage>
</organism>
<dbReference type="EMBL" id="LFZO01000051">
    <property type="protein sequence ID" value="KXT15763.1"/>
    <property type="molecule type" value="Genomic_DNA"/>
</dbReference>
<dbReference type="STRING" id="113226.A0A139ILU8"/>
<gene>
    <name evidence="1" type="ORF">AC579_1560</name>
</gene>
<protein>
    <submittedName>
        <fullName evidence="1">Uncharacterized protein</fullName>
    </submittedName>
</protein>
<dbReference type="Proteomes" id="UP000073492">
    <property type="component" value="Unassembled WGS sequence"/>
</dbReference>
<dbReference type="AlphaFoldDB" id="A0A139ILU8"/>